<dbReference type="InterPro" id="IPR003342">
    <property type="entry name" value="ArnT-like_N"/>
</dbReference>
<dbReference type="InterPro" id="IPR027005">
    <property type="entry name" value="PMT-like"/>
</dbReference>
<evidence type="ECO:0000256" key="2">
    <source>
        <dbReference type="ARBA" id="ARBA00004922"/>
    </source>
</evidence>
<reference evidence="13 14" key="1">
    <citation type="submission" date="2017-03" db="EMBL/GenBank/DDBJ databases">
        <title>Genome sequence of Clostridium hungatei DSM 14427.</title>
        <authorList>
            <person name="Poehlein A."/>
            <person name="Daniel R."/>
        </authorList>
    </citation>
    <scope>NUCLEOTIDE SEQUENCE [LARGE SCALE GENOMIC DNA]</scope>
    <source>
        <strain evidence="13 14">DSM 14427</strain>
    </source>
</reference>
<dbReference type="InterPro" id="IPR032421">
    <property type="entry name" value="PMT_4TMC"/>
</dbReference>
<keyword evidence="4 10" id="KW-0328">Glycosyltransferase</keyword>
<name>A0A1V4SFW0_RUMHU</name>
<evidence type="ECO:0000256" key="5">
    <source>
        <dbReference type="ARBA" id="ARBA00022679"/>
    </source>
</evidence>
<dbReference type="PANTHER" id="PTHR10050">
    <property type="entry name" value="DOLICHYL-PHOSPHATE-MANNOSE--PROTEIN MANNOSYLTRANSFERASE"/>
    <property type="match status" value="1"/>
</dbReference>
<dbReference type="Pfam" id="PF02366">
    <property type="entry name" value="PMT"/>
    <property type="match status" value="1"/>
</dbReference>
<evidence type="ECO:0000256" key="3">
    <source>
        <dbReference type="ARBA" id="ARBA00007222"/>
    </source>
</evidence>
<feature type="transmembrane region" description="Helical" evidence="10">
    <location>
        <begin position="300"/>
        <end position="322"/>
    </location>
</feature>
<comment type="similarity">
    <text evidence="3 10">Belongs to the glycosyltransferase 39 family.</text>
</comment>
<dbReference type="Proteomes" id="UP000191554">
    <property type="component" value="Unassembled WGS sequence"/>
</dbReference>
<keyword evidence="5 10" id="KW-0808">Transferase</keyword>
<feature type="transmembrane region" description="Helical" evidence="10">
    <location>
        <begin position="623"/>
        <end position="649"/>
    </location>
</feature>
<dbReference type="STRING" id="48256.CLHUN_39230"/>
<feature type="transmembrane region" description="Helical" evidence="10">
    <location>
        <begin position="567"/>
        <end position="584"/>
    </location>
</feature>
<dbReference type="GO" id="GO:0012505">
    <property type="term" value="C:endomembrane system"/>
    <property type="evidence" value="ECO:0007669"/>
    <property type="project" value="UniProtKB-SubCell"/>
</dbReference>
<keyword evidence="10" id="KW-1003">Cell membrane</keyword>
<feature type="transmembrane region" description="Helical" evidence="10">
    <location>
        <begin position="80"/>
        <end position="99"/>
    </location>
</feature>
<keyword evidence="14" id="KW-1185">Reference proteome</keyword>
<feature type="domain" description="Protein O-mannosyl-transferase C-terminal four TM" evidence="12">
    <location>
        <begin position="482"/>
        <end position="659"/>
    </location>
</feature>
<dbReference type="GO" id="GO:0005886">
    <property type="term" value="C:plasma membrane"/>
    <property type="evidence" value="ECO:0007669"/>
    <property type="project" value="UniProtKB-SubCell"/>
</dbReference>
<evidence type="ECO:0000256" key="1">
    <source>
        <dbReference type="ARBA" id="ARBA00004127"/>
    </source>
</evidence>
<keyword evidence="7 10" id="KW-1133">Transmembrane helix</keyword>
<feature type="transmembrane region" description="Helical" evidence="10">
    <location>
        <begin position="543"/>
        <end position="560"/>
    </location>
</feature>
<feature type="transmembrane region" description="Helical" evidence="10">
    <location>
        <begin position="385"/>
        <end position="404"/>
    </location>
</feature>
<feature type="domain" description="ArnT-like N-terminal" evidence="11">
    <location>
        <begin position="295"/>
        <end position="471"/>
    </location>
</feature>
<dbReference type="Gene3D" id="2.60.120.260">
    <property type="entry name" value="Galactose-binding domain-like"/>
    <property type="match status" value="1"/>
</dbReference>
<evidence type="ECO:0000313" key="14">
    <source>
        <dbReference type="Proteomes" id="UP000191554"/>
    </source>
</evidence>
<keyword evidence="6 10" id="KW-0812">Transmembrane</keyword>
<keyword evidence="8 10" id="KW-0472">Membrane</keyword>
<dbReference type="RefSeq" id="WP_242656569.1">
    <property type="nucleotide sequence ID" value="NZ_MZGX01000033.1"/>
</dbReference>
<comment type="pathway">
    <text evidence="2 10">Protein modification; protein glycosylation.</text>
</comment>
<gene>
    <name evidence="13" type="primary">pmt</name>
    <name evidence="13" type="ORF">CLHUN_39230</name>
</gene>
<feature type="transmembrane region" description="Helical" evidence="10">
    <location>
        <begin position="24"/>
        <end position="45"/>
    </location>
</feature>
<dbReference type="EMBL" id="MZGX01000033">
    <property type="protein sequence ID" value="OPX42141.1"/>
    <property type="molecule type" value="Genomic_DNA"/>
</dbReference>
<feature type="transmembrane region" description="Helical" evidence="10">
    <location>
        <begin position="447"/>
        <end position="469"/>
    </location>
</feature>
<dbReference type="EC" id="2.4.1.-" evidence="10"/>
<dbReference type="UniPathway" id="UPA00378"/>
<organism evidence="13 14">
    <name type="scientific">Ruminiclostridium hungatei</name>
    <name type="common">Clostridium hungatei</name>
    <dbReference type="NCBI Taxonomy" id="48256"/>
    <lineage>
        <taxon>Bacteria</taxon>
        <taxon>Bacillati</taxon>
        <taxon>Bacillota</taxon>
        <taxon>Clostridia</taxon>
        <taxon>Eubacteriales</taxon>
        <taxon>Oscillospiraceae</taxon>
        <taxon>Ruminiclostridium</taxon>
    </lineage>
</organism>
<accession>A0A1V4SFW0</accession>
<feature type="transmembrane region" description="Helical" evidence="10">
    <location>
        <begin position="410"/>
        <end position="427"/>
    </location>
</feature>
<comment type="subcellular location">
    <subcellularLocation>
        <location evidence="10">Cell membrane</location>
    </subcellularLocation>
    <subcellularLocation>
        <location evidence="1">Endomembrane system</location>
        <topology evidence="1">Multi-pass membrane protein</topology>
    </subcellularLocation>
</comment>
<protein>
    <recommendedName>
        <fullName evidence="9 10">Polyprenol-phosphate-mannose--protein mannosyltransferase</fullName>
        <ecNumber evidence="10">2.4.1.-</ecNumber>
    </recommendedName>
</protein>
<feature type="transmembrane region" description="Helical" evidence="10">
    <location>
        <begin position="590"/>
        <end position="611"/>
    </location>
</feature>
<evidence type="ECO:0000256" key="8">
    <source>
        <dbReference type="ARBA" id="ARBA00023136"/>
    </source>
</evidence>
<sequence>MKDFFIKLFKNISGYLSKIEMPGFATMMLGVTCISLLVIGIWGFVRIRGIKNGSLFIPESELLDNDEEVKPLFKAGKKDFLIMLVMTVFYAIVAIYNLGGLNVPETGWAPSAKNDGFIVELGKKVEVSKVMIYQGYNKEQYDNVKYNIMYLSDYDTYWSSEEIDKSGFYSWKVSTKTFKTSKIKFVPNGPGAAINEIAIFEKGSVEPLPIKSIMPSELDMDYVKIENADHSPNELSNLIDEQEKVDFYTLSDTNTYFDEVFYPRTALDFIYSHIPFERTHPPLGKYFVMLGMLAFGVNPFGWRITGTLFGVAMIPLMYLFGLKVFKKRFFAFCTAFLMMFDFMHFVQTRISTIDVYVTFFVILMYYYIYDYFIKKPYKAGLKKSLLPLFLCGLVLGVGTATKWIAMYGAVGLFLIFVITKTDELVCYTAYRKYGLSSSLFDKFWKKYYILTALACILFFIIIPGVIYFASYTSIMMVPGKGIKEFFHNQTYMYNFHNELSIKHSYSSPWWSWPIMAKPIWFYGSKALAAEGLTSSIICMGNPLIWWFSIPALITGIVFAIKRKDKYMVVPILGALFQYIPWMVVRRMAFIYHYFSVVPFLIIVMVYLMKIFYELGNTAKKIVYIYLILTALLFVMFYPILSGAIVPRWYASFLQWFPGWSFRY</sequence>
<dbReference type="AlphaFoldDB" id="A0A1V4SFW0"/>
<proteinExistence type="inferred from homology"/>
<evidence type="ECO:0000256" key="6">
    <source>
        <dbReference type="ARBA" id="ARBA00022692"/>
    </source>
</evidence>
<evidence type="ECO:0000259" key="12">
    <source>
        <dbReference type="Pfam" id="PF16192"/>
    </source>
</evidence>
<evidence type="ECO:0000256" key="4">
    <source>
        <dbReference type="ARBA" id="ARBA00022676"/>
    </source>
</evidence>
<dbReference type="Pfam" id="PF16192">
    <property type="entry name" value="PMT_4TMC"/>
    <property type="match status" value="1"/>
</dbReference>
<evidence type="ECO:0000259" key="11">
    <source>
        <dbReference type="Pfam" id="PF02366"/>
    </source>
</evidence>
<comment type="function">
    <text evidence="10">Protein O-mannosyltransferase that catalyzes the transfer of a single mannose residue from a polyprenol phospho-mannosyl lipidic donor to the hydroxyl group of selected serine and threonine residues in acceptor proteins.</text>
</comment>
<evidence type="ECO:0000256" key="10">
    <source>
        <dbReference type="RuleBase" id="RU367007"/>
    </source>
</evidence>
<evidence type="ECO:0000256" key="7">
    <source>
        <dbReference type="ARBA" id="ARBA00022989"/>
    </source>
</evidence>
<dbReference type="GO" id="GO:0004169">
    <property type="term" value="F:dolichyl-phosphate-mannose-protein mannosyltransferase activity"/>
    <property type="evidence" value="ECO:0007669"/>
    <property type="project" value="UniProtKB-UniRule"/>
</dbReference>
<comment type="caution">
    <text evidence="13">The sequence shown here is derived from an EMBL/GenBank/DDBJ whole genome shotgun (WGS) entry which is preliminary data.</text>
</comment>
<evidence type="ECO:0000256" key="9">
    <source>
        <dbReference type="ARBA" id="ARBA00093617"/>
    </source>
</evidence>
<evidence type="ECO:0000313" key="13">
    <source>
        <dbReference type="EMBL" id="OPX42141.1"/>
    </source>
</evidence>
<feature type="transmembrane region" description="Helical" evidence="10">
    <location>
        <begin position="329"/>
        <end position="347"/>
    </location>
</feature>
<feature type="transmembrane region" description="Helical" evidence="10">
    <location>
        <begin position="353"/>
        <end position="373"/>
    </location>
</feature>